<dbReference type="GO" id="GO:0005975">
    <property type="term" value="P:carbohydrate metabolic process"/>
    <property type="evidence" value="ECO:0007669"/>
    <property type="project" value="InterPro"/>
</dbReference>
<comment type="similarity">
    <text evidence="1 4">Belongs to the glycosyl hydrolase 31 family.</text>
</comment>
<protein>
    <submittedName>
        <fullName evidence="7">Glycoside hydrolase</fullName>
    </submittedName>
</protein>
<dbReference type="GO" id="GO:0004553">
    <property type="term" value="F:hydrolase activity, hydrolyzing O-glycosyl compounds"/>
    <property type="evidence" value="ECO:0007669"/>
    <property type="project" value="InterPro"/>
</dbReference>
<dbReference type="AlphaFoldDB" id="A0A5N5IT45"/>
<feature type="domain" description="Glycosyl hydrolase family 31 C-terminal" evidence="6">
    <location>
        <begin position="458"/>
        <end position="537"/>
    </location>
</feature>
<dbReference type="PANTHER" id="PTHR43053:SF4">
    <property type="entry name" value="MYOGENESIS-REGULATING GLYCOSIDASE"/>
    <property type="match status" value="1"/>
</dbReference>
<comment type="caution">
    <text evidence="7">The sequence shown here is derived from an EMBL/GenBank/DDBJ whole genome shotgun (WGS) entry which is preliminary data.</text>
</comment>
<evidence type="ECO:0000313" key="8">
    <source>
        <dbReference type="Proteomes" id="UP000319204"/>
    </source>
</evidence>
<dbReference type="InterPro" id="IPR013780">
    <property type="entry name" value="Glyco_hydro_b"/>
</dbReference>
<evidence type="ECO:0000259" key="5">
    <source>
        <dbReference type="Pfam" id="PF01055"/>
    </source>
</evidence>
<dbReference type="SUPFAM" id="SSF51445">
    <property type="entry name" value="(Trans)glycosidases"/>
    <property type="match status" value="1"/>
</dbReference>
<feature type="domain" description="Glycoside hydrolase family 31 TIM barrel" evidence="5">
    <location>
        <begin position="151"/>
        <end position="447"/>
    </location>
</feature>
<evidence type="ECO:0000313" key="7">
    <source>
        <dbReference type="EMBL" id="KAB5491394.1"/>
    </source>
</evidence>
<keyword evidence="8" id="KW-1185">Reference proteome</keyword>
<keyword evidence="3 4" id="KW-0326">Glycosidase</keyword>
<evidence type="ECO:0000259" key="6">
    <source>
        <dbReference type="Pfam" id="PF21365"/>
    </source>
</evidence>
<dbReference type="InterPro" id="IPR050985">
    <property type="entry name" value="Alpha-glycosidase_related"/>
</dbReference>
<evidence type="ECO:0000256" key="2">
    <source>
        <dbReference type="ARBA" id="ARBA00022801"/>
    </source>
</evidence>
<dbReference type="Gene3D" id="3.20.20.80">
    <property type="entry name" value="Glycosidases"/>
    <property type="match status" value="1"/>
</dbReference>
<evidence type="ECO:0000256" key="1">
    <source>
        <dbReference type="ARBA" id="ARBA00007806"/>
    </source>
</evidence>
<accession>A0A5N5IT45</accession>
<dbReference type="Pfam" id="PF01055">
    <property type="entry name" value="Glyco_hydro_31_2nd"/>
    <property type="match status" value="1"/>
</dbReference>
<reference evidence="7" key="1">
    <citation type="submission" date="2019-10" db="EMBL/GenBank/DDBJ databases">
        <title>Muricauda hadale sp. nov., a piezophilic bacterium isolated from hadopelagic water of the Mariana Trench.</title>
        <authorList>
            <person name="Wei Y."/>
        </authorList>
    </citation>
    <scope>NUCLEOTIDE SEQUENCE [LARGE SCALE GENOMIC DNA]</scope>
    <source>
        <strain evidence="7">MT-229</strain>
    </source>
</reference>
<proteinExistence type="inferred from homology"/>
<dbReference type="Pfam" id="PF21365">
    <property type="entry name" value="Glyco_hydro_31_3rd"/>
    <property type="match status" value="1"/>
</dbReference>
<keyword evidence="2 4" id="KW-0378">Hydrolase</keyword>
<name>A0A5N5IT45_9FLAO</name>
<dbReference type="Gene3D" id="2.60.40.1180">
    <property type="entry name" value="Golgi alpha-mannosidase II"/>
    <property type="match status" value="1"/>
</dbReference>
<dbReference type="InterPro" id="IPR000322">
    <property type="entry name" value="Glyco_hydro_31_TIM"/>
</dbReference>
<dbReference type="PANTHER" id="PTHR43053">
    <property type="entry name" value="GLYCOSIDASE FAMILY 31"/>
    <property type="match status" value="1"/>
</dbReference>
<dbReference type="Proteomes" id="UP000319204">
    <property type="component" value="Unassembled WGS sequence"/>
</dbReference>
<sequence length="539" mass="61155">MKSTAITFGLLIWSTVGLFSQNADTLDIDIAKGEYWWGGLSTEGHNTPYDSHSKVTHDLWANNEGNQAQPLLLSNKGRYVWSEGPIQYAFDNGHLQVTSKSDKIIFGEAGKNLRDAYQYAVKHFFPPNGEIPEEKLFTHPQYNTWIELIYNQNEEDILKYAQGIIDNGYPPGVLMIDDNWQENYGVWEFSPRRFKDPKAMIKKLHDMGFQVMLWVCPFISPDSEVFRYLAKEGMLLLDPQKTQDVLWANTQEKAAIVRWWNGASACLDLSNPKAKKWFKEQLDHLVDEYGVDGFKFDAGDAHFYDNGVISYEEVLPNEHTALFAEIGLDYPLNEYRASWKMAGLPLAQRLRDKGHNWTDLQKLIPDQMGQSLMGYAYTCPDMIGGGEYGTFINLTSIDEELVVRSAQVHALMPMMQFSVAPWRVLSKENATYCLEAAKLHAEMGPYFLELAKQASKTGEPIVKPMALAYPDHGYEMIKDQFVLGDDIIVAPVVTKGAYKRKVVLPKGKWKDDTGKIVSGNKTIEVDAPLGRLPFYTKVD</sequence>
<dbReference type="EMBL" id="VNIK02000001">
    <property type="protein sequence ID" value="KAB5491394.1"/>
    <property type="molecule type" value="Genomic_DNA"/>
</dbReference>
<dbReference type="SUPFAM" id="SSF51011">
    <property type="entry name" value="Glycosyl hydrolase domain"/>
    <property type="match status" value="1"/>
</dbReference>
<organism evidence="7 8">
    <name type="scientific">Flagellimonas hadalis</name>
    <dbReference type="NCBI Taxonomy" id="2597517"/>
    <lineage>
        <taxon>Bacteria</taxon>
        <taxon>Pseudomonadati</taxon>
        <taxon>Bacteroidota</taxon>
        <taxon>Flavobacteriia</taxon>
        <taxon>Flavobacteriales</taxon>
        <taxon>Flavobacteriaceae</taxon>
        <taxon>Flagellimonas</taxon>
    </lineage>
</organism>
<evidence type="ECO:0000256" key="4">
    <source>
        <dbReference type="RuleBase" id="RU361185"/>
    </source>
</evidence>
<dbReference type="RefSeq" id="WP_151888551.1">
    <property type="nucleotide sequence ID" value="NZ_VNIK02000001.1"/>
</dbReference>
<dbReference type="InterPro" id="IPR017853">
    <property type="entry name" value="GH"/>
</dbReference>
<dbReference type="CDD" id="cd06592">
    <property type="entry name" value="GH31_NET37"/>
    <property type="match status" value="1"/>
</dbReference>
<dbReference type="OrthoDB" id="176168at2"/>
<gene>
    <name evidence="7" type="ORF">FOT42_000140</name>
</gene>
<dbReference type="InterPro" id="IPR048395">
    <property type="entry name" value="Glyco_hydro_31_C"/>
</dbReference>
<evidence type="ECO:0000256" key="3">
    <source>
        <dbReference type="ARBA" id="ARBA00023295"/>
    </source>
</evidence>